<evidence type="ECO:0000256" key="1">
    <source>
        <dbReference type="ARBA" id="ARBA00007657"/>
    </source>
</evidence>
<comment type="similarity">
    <text evidence="1">Belongs to the CAND family.</text>
</comment>
<protein>
    <submittedName>
        <fullName evidence="6">ARM repeat-containing</fullName>
    </submittedName>
</protein>
<gene>
    <name evidence="6" type="ORF">PNOK_0160600</name>
</gene>
<keyword evidence="2" id="KW-0677">Repeat</keyword>
<evidence type="ECO:0000259" key="5">
    <source>
        <dbReference type="Pfam" id="PF08623"/>
    </source>
</evidence>
<dbReference type="AlphaFoldDB" id="A0A286UQ32"/>
<keyword evidence="7" id="KW-1185">Reference proteome</keyword>
<dbReference type="EMBL" id="NBII01000002">
    <property type="protein sequence ID" value="PAV21649.1"/>
    <property type="molecule type" value="Genomic_DNA"/>
</dbReference>
<dbReference type="Pfam" id="PF08623">
    <property type="entry name" value="TIP120"/>
    <property type="match status" value="1"/>
</dbReference>
<evidence type="ECO:0000256" key="3">
    <source>
        <dbReference type="ARBA" id="ARBA00022786"/>
    </source>
</evidence>
<dbReference type="InParanoid" id="A0A286UQ32"/>
<proteinExistence type="inferred from homology"/>
<dbReference type="GO" id="GO:0010265">
    <property type="term" value="P:SCF complex assembly"/>
    <property type="evidence" value="ECO:0007669"/>
    <property type="project" value="InterPro"/>
</dbReference>
<name>A0A286UQ32_9AGAM</name>
<organism evidence="6 7">
    <name type="scientific">Pyrrhoderma noxium</name>
    <dbReference type="NCBI Taxonomy" id="2282107"/>
    <lineage>
        <taxon>Eukaryota</taxon>
        <taxon>Fungi</taxon>
        <taxon>Dikarya</taxon>
        <taxon>Basidiomycota</taxon>
        <taxon>Agaricomycotina</taxon>
        <taxon>Agaricomycetes</taxon>
        <taxon>Hymenochaetales</taxon>
        <taxon>Hymenochaetaceae</taxon>
        <taxon>Pyrrhoderma</taxon>
    </lineage>
</organism>
<sequence>MTKTYLMNNLVEKMQSPDQDHRFMGLTDLMTEIRQDPSSFSGDETTESKVLMHVLKLVEDKISEVKNQAVKCLGVLIKIVRETQMDYIIGKLIDFSGSKDEELRDIASLALKTITAELPQNSSLAPKACANLTPKLLNQVQNLSTPPETLIETLSILSILISRFPTQLSSPDLSPQPIPALIPLLNHSRSAVRKRTILTLAQFLPYAQQAFFDDLIKTTILPDLRNESNSDSVIEQQRTTIQLVTAITRQSPGRITTAIDAIVPGILKAAAREDDELREYALQSLEVFVLRCPGEITAFLGQIVQTGTKLIKYDPNYAGADEDEDEEMADAGEEDEDEDDDLDYSDDEDTSYKIRRSATKLLSALIETRPEMLTSLYKDVSPVLIQRFGDREETVRLEVWATYGALLSQTKVYGGASQQIDLVDSPGVGGKRKRSASMSRGDRMDIEVPESPAVLLKAQVPSFSKALLSQLRSTKTPPQVLQAAFTLLNQLIDVLPGCLSANSGPILSTSQAVLKQSQTMSSVSLHTTCLTFLSSFFATHSASVITNTHEIASALLKELKERHPRIIAETFRSISALLNALSPIQAGDIPWVEQVYEAAVQRLKSPDTDAEVRSRAEICIGDLWICATDVVRPKGGHEWDAMCRTTGRMEGAVQVVARVAQEVDVGDAWINGSIDWLLGAQKKAGKVGKGEAFVCLQVLLKKLSNGVPVELLNTIVEQMKPYITTNDISLLSHALSVIALLLRLSPSQTYPAVEAEYLKDIYLIAHSPLLTGTSLDSLLSFFAALVQADTQIATHVIPNLTIPLQKTKKGDASFSNIAKCIGVIVKCHPSLAAGTTAEFSKALKKGSTAGSAQIVLNLLVLGEIGRTIDFANQKEIFHSAIDLFSSTDEGIRSAASFATGNIAVGNLHLFLPTIVKLVQNDKEKRLLALHALKEVVSNCPGGQLESVAETIWVPLFHNSANSEESTRNVAAACLGKLTTTNPSRYLPQLQDRIRDENPATRATVIAAFRYAFADTSHSYDDLLLALVPDFLSAMQDEALTVRRLAMSALNAAARNKPQLIRDHLPVLLPILYKETLVNTSLIRTVQMGPWTHKVDDGLEARKTAYETMYTLLDTCRSKLDIHEFLGRVVVGLADDADEIKVLAHMMLFRLSSVAPTALTQRLDEFTPPLEKTMKGPAVTKDTVKQDLERAAELQRSTLRAVAALYKCTPVGSSNQFDEFIKSIKAGQWGSEFVELCGGH</sequence>
<dbReference type="OrthoDB" id="6260732at2759"/>
<feature type="domain" description="TATA-binding protein interacting (TIP20)" evidence="5">
    <location>
        <begin position="1059"/>
        <end position="1224"/>
    </location>
</feature>
<comment type="caution">
    <text evidence="6">The sequence shown here is derived from an EMBL/GenBank/DDBJ whole genome shotgun (WGS) entry which is preliminary data.</text>
</comment>
<evidence type="ECO:0000256" key="2">
    <source>
        <dbReference type="ARBA" id="ARBA00022737"/>
    </source>
</evidence>
<dbReference type="InterPro" id="IPR039852">
    <property type="entry name" value="CAND1/CAND2"/>
</dbReference>
<dbReference type="InterPro" id="IPR013932">
    <property type="entry name" value="TATA-bd_TIP120"/>
</dbReference>
<dbReference type="InterPro" id="IPR016024">
    <property type="entry name" value="ARM-type_fold"/>
</dbReference>
<feature type="compositionally biased region" description="Acidic residues" evidence="4">
    <location>
        <begin position="320"/>
        <end position="349"/>
    </location>
</feature>
<dbReference type="STRING" id="2282107.A0A286UQ32"/>
<evidence type="ECO:0000313" key="6">
    <source>
        <dbReference type="EMBL" id="PAV21649.1"/>
    </source>
</evidence>
<evidence type="ECO:0000313" key="7">
    <source>
        <dbReference type="Proteomes" id="UP000217199"/>
    </source>
</evidence>
<evidence type="ECO:0000256" key="4">
    <source>
        <dbReference type="SAM" id="MobiDB-lite"/>
    </source>
</evidence>
<reference evidence="6 7" key="1">
    <citation type="journal article" date="2017" name="Mol. Ecol.">
        <title>Comparative and population genomic landscape of Phellinus noxius: A hypervariable fungus causing root rot in trees.</title>
        <authorList>
            <person name="Chung C.L."/>
            <person name="Lee T.J."/>
            <person name="Akiba M."/>
            <person name="Lee H.H."/>
            <person name="Kuo T.H."/>
            <person name="Liu D."/>
            <person name="Ke H.M."/>
            <person name="Yokoi T."/>
            <person name="Roa M.B."/>
            <person name="Lu M.J."/>
            <person name="Chang Y.Y."/>
            <person name="Ann P.J."/>
            <person name="Tsai J.N."/>
            <person name="Chen C.Y."/>
            <person name="Tzean S.S."/>
            <person name="Ota Y."/>
            <person name="Hattori T."/>
            <person name="Sahashi N."/>
            <person name="Liou R.F."/>
            <person name="Kikuchi T."/>
            <person name="Tsai I.J."/>
        </authorList>
    </citation>
    <scope>NUCLEOTIDE SEQUENCE [LARGE SCALE GENOMIC DNA]</scope>
    <source>
        <strain evidence="6 7">FFPRI411160</strain>
    </source>
</reference>
<dbReference type="InterPro" id="IPR011989">
    <property type="entry name" value="ARM-like"/>
</dbReference>
<dbReference type="SUPFAM" id="SSF48371">
    <property type="entry name" value="ARM repeat"/>
    <property type="match status" value="1"/>
</dbReference>
<keyword evidence="3" id="KW-0833">Ubl conjugation pathway</keyword>
<dbReference type="Pfam" id="PF25782">
    <property type="entry name" value="TPR_CAND1"/>
    <property type="match status" value="1"/>
</dbReference>
<accession>A0A286UQ32</accession>
<dbReference type="PANTHER" id="PTHR12696">
    <property type="entry name" value="TIP120"/>
    <property type="match status" value="1"/>
</dbReference>
<dbReference type="FunCoup" id="A0A286UQ32">
    <property type="interactions" value="597"/>
</dbReference>
<dbReference type="Proteomes" id="UP000217199">
    <property type="component" value="Unassembled WGS sequence"/>
</dbReference>
<feature type="region of interest" description="Disordered" evidence="4">
    <location>
        <begin position="315"/>
        <end position="349"/>
    </location>
</feature>
<dbReference type="Gene3D" id="1.25.10.10">
    <property type="entry name" value="Leucine-rich Repeat Variant"/>
    <property type="match status" value="1"/>
</dbReference>
<feature type="region of interest" description="Disordered" evidence="4">
    <location>
        <begin position="424"/>
        <end position="443"/>
    </location>
</feature>